<dbReference type="InterPro" id="IPR048716">
    <property type="entry name" value="Phosphatase-like_N"/>
</dbReference>
<feature type="domain" description="Protein-tyrosine-phosphatase-like N-terminal" evidence="1">
    <location>
        <begin position="12"/>
        <end position="65"/>
    </location>
</feature>
<name>A0A0H5P0Q1_NOCFR</name>
<proteinExistence type="predicted"/>
<reference evidence="3" key="1">
    <citation type="submission" date="2015-03" db="EMBL/GenBank/DDBJ databases">
        <authorList>
            <consortium name="Pathogen Informatics"/>
        </authorList>
    </citation>
    <scope>NUCLEOTIDE SEQUENCE [LARGE SCALE GENOMIC DNA]</scope>
    <source>
        <strain evidence="3">NCTC11134</strain>
    </source>
</reference>
<organism evidence="2 3">
    <name type="scientific">Nocardia farcinica</name>
    <dbReference type="NCBI Taxonomy" id="37329"/>
    <lineage>
        <taxon>Bacteria</taxon>
        <taxon>Bacillati</taxon>
        <taxon>Actinomycetota</taxon>
        <taxon>Actinomycetes</taxon>
        <taxon>Mycobacteriales</taxon>
        <taxon>Nocardiaceae</taxon>
        <taxon>Nocardia</taxon>
    </lineage>
</organism>
<sequence length="70" mass="8102">MTAPSLDHDLALKMAADRLEREFGGAVPDAEIEQFLQDTYEHIADHATLDNFLPLLAERYTREWLRERTS</sequence>
<evidence type="ECO:0000313" key="3">
    <source>
        <dbReference type="Proteomes" id="UP000057820"/>
    </source>
</evidence>
<protein>
    <recommendedName>
        <fullName evidence="1">Protein-tyrosine-phosphatase-like N-terminal domain-containing protein</fullName>
    </recommendedName>
</protein>
<evidence type="ECO:0000313" key="2">
    <source>
        <dbReference type="EMBL" id="CRY75996.1"/>
    </source>
</evidence>
<dbReference type="Gene3D" id="1.10.8.1060">
    <property type="entry name" value="Corynebacterium glutamicum thioredoxin-dependent arsenate reductase, N-terminal domain"/>
    <property type="match status" value="1"/>
</dbReference>
<evidence type="ECO:0000259" key="1">
    <source>
        <dbReference type="Pfam" id="PF21234"/>
    </source>
</evidence>
<dbReference type="AlphaFoldDB" id="A0A0H5P0Q1"/>
<dbReference type="NCBIfam" id="NF046112">
    <property type="entry name" value="MSMEG_6209_Nter"/>
    <property type="match status" value="1"/>
</dbReference>
<dbReference type="RefSeq" id="WP_011209003.1">
    <property type="nucleotide sequence ID" value="NZ_CAACYE020000001.1"/>
</dbReference>
<dbReference type="GeneID" id="61133219"/>
<dbReference type="Pfam" id="PF21234">
    <property type="entry name" value="Phosphatase-like_N"/>
    <property type="match status" value="1"/>
</dbReference>
<dbReference type="EMBL" id="LN868938">
    <property type="protein sequence ID" value="CRY75996.1"/>
    <property type="molecule type" value="Genomic_DNA"/>
</dbReference>
<accession>A0A0H5P0Q1</accession>
<gene>
    <name evidence="2" type="ORF">ERS450000_01627</name>
</gene>
<dbReference type="Proteomes" id="UP000057820">
    <property type="component" value="Chromosome 1"/>
</dbReference>
<dbReference type="KEGG" id="nfr:ERS450000_01627"/>